<dbReference type="RefSeq" id="WP_213126416.1">
    <property type="nucleotide sequence ID" value="NZ_JAGYPG010000003.1"/>
</dbReference>
<keyword evidence="3 5" id="KW-0663">Pyridoxal phosphate</keyword>
<proteinExistence type="inferred from homology"/>
<dbReference type="SMART" id="SM01005">
    <property type="entry name" value="Ala_racemase_C"/>
    <property type="match status" value="1"/>
</dbReference>
<comment type="caution">
    <text evidence="9">The sequence shown here is derived from an EMBL/GenBank/DDBJ whole genome shotgun (WGS) entry which is preliminary data.</text>
</comment>
<comment type="pathway">
    <text evidence="5">Amino-acid biosynthesis; D-alanine biosynthesis; D-alanine from L-alanine: step 1/1.</text>
</comment>
<dbReference type="Gene3D" id="2.40.37.10">
    <property type="entry name" value="Lyase, Ornithine Decarboxylase, Chain A, domain 1"/>
    <property type="match status" value="1"/>
</dbReference>
<dbReference type="SUPFAM" id="SSF51419">
    <property type="entry name" value="PLP-binding barrel"/>
    <property type="match status" value="1"/>
</dbReference>
<dbReference type="FunFam" id="2.40.37.10:FF:000006">
    <property type="entry name" value="Alanine racemase"/>
    <property type="match status" value="1"/>
</dbReference>
<feature type="modified residue" description="N6-(pyridoxal phosphate)lysine" evidence="5 6">
    <location>
        <position position="42"/>
    </location>
</feature>
<comment type="similarity">
    <text evidence="5">Belongs to the alanine racemase family.</text>
</comment>
<evidence type="ECO:0000256" key="1">
    <source>
        <dbReference type="ARBA" id="ARBA00000316"/>
    </source>
</evidence>
<reference evidence="9 10" key="1">
    <citation type="submission" date="2021-05" db="EMBL/GenBank/DDBJ databases">
        <title>Novel Bacillus species.</title>
        <authorList>
            <person name="Liu G."/>
        </authorList>
    </citation>
    <scope>NUCLEOTIDE SEQUENCE [LARGE SCALE GENOMIC DNA]</scope>
    <source>
        <strain evidence="10">FJAT-49780</strain>
    </source>
</reference>
<evidence type="ECO:0000259" key="8">
    <source>
        <dbReference type="SMART" id="SM01005"/>
    </source>
</evidence>
<dbReference type="InterPro" id="IPR000821">
    <property type="entry name" value="Ala_racemase"/>
</dbReference>
<evidence type="ECO:0000313" key="9">
    <source>
        <dbReference type="EMBL" id="MBS4197246.1"/>
    </source>
</evidence>
<dbReference type="PANTHER" id="PTHR30511">
    <property type="entry name" value="ALANINE RACEMASE"/>
    <property type="match status" value="1"/>
</dbReference>
<gene>
    <name evidence="9" type="ORF">KHA97_19510</name>
</gene>
<organism evidence="9 10">
    <name type="scientific">Lederbergia citri</name>
    <dbReference type="NCBI Taxonomy" id="2833580"/>
    <lineage>
        <taxon>Bacteria</taxon>
        <taxon>Bacillati</taxon>
        <taxon>Bacillota</taxon>
        <taxon>Bacilli</taxon>
        <taxon>Bacillales</taxon>
        <taxon>Bacillaceae</taxon>
        <taxon>Lederbergia</taxon>
    </lineage>
</organism>
<dbReference type="PROSITE" id="PS00395">
    <property type="entry name" value="ALANINE_RACEMASE"/>
    <property type="match status" value="1"/>
</dbReference>
<comment type="function">
    <text evidence="5">Catalyzes the interconversion of L-alanine and D-alanine. May also act on other amino acids.</text>
</comment>
<dbReference type="PANTHER" id="PTHR30511:SF0">
    <property type="entry name" value="ALANINE RACEMASE, CATABOLIC-RELATED"/>
    <property type="match status" value="1"/>
</dbReference>
<dbReference type="InterPro" id="IPR020622">
    <property type="entry name" value="Ala_racemase_pyridoxalP-BS"/>
</dbReference>
<feature type="binding site" evidence="5 7">
    <location>
        <position position="315"/>
    </location>
    <ligand>
        <name>substrate</name>
    </ligand>
</feature>
<dbReference type="GO" id="GO:0030170">
    <property type="term" value="F:pyridoxal phosphate binding"/>
    <property type="evidence" value="ECO:0007669"/>
    <property type="project" value="UniProtKB-UniRule"/>
</dbReference>
<feature type="active site" description="Proton acceptor; specific for D-alanine" evidence="5">
    <location>
        <position position="42"/>
    </location>
</feature>
<keyword evidence="4 5" id="KW-0413">Isomerase</keyword>
<evidence type="ECO:0000256" key="4">
    <source>
        <dbReference type="ARBA" id="ARBA00023235"/>
    </source>
</evidence>
<protein>
    <recommendedName>
        <fullName evidence="5">Alanine racemase</fullName>
        <ecNumber evidence="5">5.1.1.1</ecNumber>
    </recommendedName>
</protein>
<comment type="catalytic activity">
    <reaction evidence="1 5">
        <text>L-alanine = D-alanine</text>
        <dbReference type="Rhea" id="RHEA:20249"/>
        <dbReference type="ChEBI" id="CHEBI:57416"/>
        <dbReference type="ChEBI" id="CHEBI:57972"/>
        <dbReference type="EC" id="5.1.1.1"/>
    </reaction>
</comment>
<dbReference type="EC" id="5.1.1.1" evidence="5"/>
<dbReference type="Gene3D" id="3.20.20.10">
    <property type="entry name" value="Alanine racemase"/>
    <property type="match status" value="1"/>
</dbReference>
<dbReference type="InterPro" id="IPR029066">
    <property type="entry name" value="PLP-binding_barrel"/>
</dbReference>
<dbReference type="GO" id="GO:0005829">
    <property type="term" value="C:cytosol"/>
    <property type="evidence" value="ECO:0007669"/>
    <property type="project" value="TreeGrafter"/>
</dbReference>
<dbReference type="GO" id="GO:0030632">
    <property type="term" value="P:D-alanine biosynthetic process"/>
    <property type="evidence" value="ECO:0007669"/>
    <property type="project" value="UniProtKB-UniRule"/>
</dbReference>
<feature type="binding site" evidence="5 7">
    <location>
        <position position="139"/>
    </location>
    <ligand>
        <name>substrate</name>
    </ligand>
</feature>
<dbReference type="GO" id="GO:0008784">
    <property type="term" value="F:alanine racemase activity"/>
    <property type="evidence" value="ECO:0007669"/>
    <property type="project" value="UniProtKB-UniRule"/>
</dbReference>
<dbReference type="InterPro" id="IPR009006">
    <property type="entry name" value="Ala_racemase/Decarboxylase_C"/>
</dbReference>
<dbReference type="Pfam" id="PF01168">
    <property type="entry name" value="Ala_racemase_N"/>
    <property type="match status" value="1"/>
</dbReference>
<dbReference type="PRINTS" id="PR00992">
    <property type="entry name" value="ALARACEMASE"/>
</dbReference>
<feature type="active site" description="Proton acceptor; specific for L-alanine" evidence="5">
    <location>
        <position position="268"/>
    </location>
</feature>
<name>A0A942TFU9_9BACI</name>
<dbReference type="SUPFAM" id="SSF50621">
    <property type="entry name" value="Alanine racemase C-terminal domain-like"/>
    <property type="match status" value="1"/>
</dbReference>
<dbReference type="GO" id="GO:0009252">
    <property type="term" value="P:peptidoglycan biosynthetic process"/>
    <property type="evidence" value="ECO:0007669"/>
    <property type="project" value="TreeGrafter"/>
</dbReference>
<evidence type="ECO:0000256" key="3">
    <source>
        <dbReference type="ARBA" id="ARBA00022898"/>
    </source>
</evidence>
<dbReference type="Proteomes" id="UP000681414">
    <property type="component" value="Unassembled WGS sequence"/>
</dbReference>
<keyword evidence="10" id="KW-1185">Reference proteome</keyword>
<accession>A0A942TFU9</accession>
<dbReference type="HAMAP" id="MF_01201">
    <property type="entry name" value="Ala_racemase"/>
    <property type="match status" value="1"/>
</dbReference>
<evidence type="ECO:0000256" key="7">
    <source>
        <dbReference type="PIRSR" id="PIRSR600821-52"/>
    </source>
</evidence>
<dbReference type="Pfam" id="PF00842">
    <property type="entry name" value="Ala_racemase_C"/>
    <property type="match status" value="1"/>
</dbReference>
<sequence>MEEKNVFYRDTWAEIDLDALFSNISQIREYLPEDTHVFAAVKANAYGHGDIPTAKTVLAAGVHGLAVAFLDEALAIRDAGITAPILVLGATRASDAGIAARKNISLTVFQIDWLQQAEKFITSDSRLPVHIKCDTGMGRIGITDEDELRKIDTFIHQSDRFIFNGIFTHFATADQLDETYYNKQLSRFNHFLSCLETLPPYVHAANSAAALCHNDSLFNTVRIGIAMYGLTPSNEIKDILPFNRKEVFSLHTKIVHVKKLRAGEKVGYGADYTASEDEWIATLPIGYADGWIRKLRGFEVIADGEMVPLVGKICMDQTMIKLPRSMSVGTQVTLIGKQKDRFISVDDVAKKLETINYEVTCTITNRVPRVYKMSKTLDK</sequence>
<dbReference type="InterPro" id="IPR011079">
    <property type="entry name" value="Ala_racemase_C"/>
</dbReference>
<comment type="cofactor">
    <cofactor evidence="2 5 6">
        <name>pyridoxal 5'-phosphate</name>
        <dbReference type="ChEBI" id="CHEBI:597326"/>
    </cofactor>
</comment>
<dbReference type="InterPro" id="IPR001608">
    <property type="entry name" value="Ala_racemase_N"/>
</dbReference>
<feature type="domain" description="Alanine racemase C-terminal" evidence="8">
    <location>
        <begin position="247"/>
        <end position="372"/>
    </location>
</feature>
<dbReference type="NCBIfam" id="TIGR00492">
    <property type="entry name" value="alr"/>
    <property type="match status" value="1"/>
</dbReference>
<evidence type="ECO:0000256" key="2">
    <source>
        <dbReference type="ARBA" id="ARBA00001933"/>
    </source>
</evidence>
<dbReference type="FunFam" id="3.20.20.10:FF:000002">
    <property type="entry name" value="Alanine racemase"/>
    <property type="match status" value="1"/>
</dbReference>
<evidence type="ECO:0000256" key="5">
    <source>
        <dbReference type="HAMAP-Rule" id="MF_01201"/>
    </source>
</evidence>
<dbReference type="EMBL" id="JAGYPG010000003">
    <property type="protein sequence ID" value="MBS4197246.1"/>
    <property type="molecule type" value="Genomic_DNA"/>
</dbReference>
<evidence type="ECO:0000256" key="6">
    <source>
        <dbReference type="PIRSR" id="PIRSR600821-50"/>
    </source>
</evidence>
<evidence type="ECO:0000313" key="10">
    <source>
        <dbReference type="Proteomes" id="UP000681414"/>
    </source>
</evidence>
<dbReference type="AlphaFoldDB" id="A0A942TFU9"/>
<dbReference type="CDD" id="cd00430">
    <property type="entry name" value="PLPDE_III_AR"/>
    <property type="match status" value="1"/>
</dbReference>